<organism evidence="1 2">
    <name type="scientific">Ixodes persulcatus</name>
    <name type="common">Taiga tick</name>
    <dbReference type="NCBI Taxonomy" id="34615"/>
    <lineage>
        <taxon>Eukaryota</taxon>
        <taxon>Metazoa</taxon>
        <taxon>Ecdysozoa</taxon>
        <taxon>Arthropoda</taxon>
        <taxon>Chelicerata</taxon>
        <taxon>Arachnida</taxon>
        <taxon>Acari</taxon>
        <taxon>Parasitiformes</taxon>
        <taxon>Ixodida</taxon>
        <taxon>Ixodoidea</taxon>
        <taxon>Ixodidae</taxon>
        <taxon>Ixodinae</taxon>
        <taxon>Ixodes</taxon>
    </lineage>
</organism>
<name>A0AC60QRU4_IXOPE</name>
<protein>
    <submittedName>
        <fullName evidence="1">Uncharacterized protein</fullName>
    </submittedName>
</protein>
<gene>
    <name evidence="1" type="ORF">HPB47_016059</name>
</gene>
<evidence type="ECO:0000313" key="2">
    <source>
        <dbReference type="Proteomes" id="UP000805193"/>
    </source>
</evidence>
<dbReference type="EMBL" id="JABSTQ010004773">
    <property type="protein sequence ID" value="KAG0441076.1"/>
    <property type="molecule type" value="Genomic_DNA"/>
</dbReference>
<comment type="caution">
    <text evidence="1">The sequence shown here is derived from an EMBL/GenBank/DDBJ whole genome shotgun (WGS) entry which is preliminary data.</text>
</comment>
<accession>A0AC60QRU4</accession>
<evidence type="ECO:0000313" key="1">
    <source>
        <dbReference type="EMBL" id="KAG0441076.1"/>
    </source>
</evidence>
<keyword evidence="2" id="KW-1185">Reference proteome</keyword>
<sequence length="322" mass="36177">MNKNAEEECSDSVVDAAAGVHEENRNEAMELRKIELETNKAAIELERMTMQLAIEREKTKQIELQMAPKRREGPDGGARRENRLDHFAKKLKSLLTPIPSDPEVPVWLDGIEGSFRSYKVPDEVKSHLILPLVTGRIRHLFSKLSTEELDDYGLVKETILSGLRLSPGEYLRQFREARKNRSESWQHFASRLTSYFSYYMEAHEVKSRDDLAKLVVADQLKATLSHEAYKYVKHQEGTGWSAPGEMAKLIEAFEDAEGKGAAVGRDIRPKPNDGSHGENRSKSQKLTDRRSPVFFAAAGISLANARGGENSEKKVGETGVVK</sequence>
<reference evidence="1 2" key="1">
    <citation type="journal article" date="2020" name="Cell">
        <title>Large-Scale Comparative Analyses of Tick Genomes Elucidate Their Genetic Diversity and Vector Capacities.</title>
        <authorList>
            <consortium name="Tick Genome and Microbiome Consortium (TIGMIC)"/>
            <person name="Jia N."/>
            <person name="Wang J."/>
            <person name="Shi W."/>
            <person name="Du L."/>
            <person name="Sun Y."/>
            <person name="Zhan W."/>
            <person name="Jiang J.F."/>
            <person name="Wang Q."/>
            <person name="Zhang B."/>
            <person name="Ji P."/>
            <person name="Bell-Sakyi L."/>
            <person name="Cui X.M."/>
            <person name="Yuan T.T."/>
            <person name="Jiang B.G."/>
            <person name="Yang W.F."/>
            <person name="Lam T.T."/>
            <person name="Chang Q.C."/>
            <person name="Ding S.J."/>
            <person name="Wang X.J."/>
            <person name="Zhu J.G."/>
            <person name="Ruan X.D."/>
            <person name="Zhao L."/>
            <person name="Wei J.T."/>
            <person name="Ye R.Z."/>
            <person name="Que T.C."/>
            <person name="Du C.H."/>
            <person name="Zhou Y.H."/>
            <person name="Cheng J.X."/>
            <person name="Dai P.F."/>
            <person name="Guo W.B."/>
            <person name="Han X.H."/>
            <person name="Huang E.J."/>
            <person name="Li L.F."/>
            <person name="Wei W."/>
            <person name="Gao Y.C."/>
            <person name="Liu J.Z."/>
            <person name="Shao H.Z."/>
            <person name="Wang X."/>
            <person name="Wang C.C."/>
            <person name="Yang T.C."/>
            <person name="Huo Q.B."/>
            <person name="Li W."/>
            <person name="Chen H.Y."/>
            <person name="Chen S.E."/>
            <person name="Zhou L.G."/>
            <person name="Ni X.B."/>
            <person name="Tian J.H."/>
            <person name="Sheng Y."/>
            <person name="Liu T."/>
            <person name="Pan Y.S."/>
            <person name="Xia L.Y."/>
            <person name="Li J."/>
            <person name="Zhao F."/>
            <person name="Cao W.C."/>
        </authorList>
    </citation>
    <scope>NUCLEOTIDE SEQUENCE [LARGE SCALE GENOMIC DNA]</scope>
    <source>
        <strain evidence="1">Iper-2018</strain>
    </source>
</reference>
<feature type="non-terminal residue" evidence="1">
    <location>
        <position position="322"/>
    </location>
</feature>
<dbReference type="Proteomes" id="UP000805193">
    <property type="component" value="Unassembled WGS sequence"/>
</dbReference>
<proteinExistence type="predicted"/>